<name>A0A926F272_9BACT</name>
<dbReference type="Gene3D" id="2.60.40.2580">
    <property type="match status" value="1"/>
</dbReference>
<evidence type="ECO:0000313" key="7">
    <source>
        <dbReference type="EMBL" id="MBC8594303.1"/>
    </source>
</evidence>
<evidence type="ECO:0000313" key="8">
    <source>
        <dbReference type="Proteomes" id="UP000651085"/>
    </source>
</evidence>
<comment type="caution">
    <text evidence="7">The sequence shown here is derived from an EMBL/GenBank/DDBJ whole genome shotgun (WGS) entry which is preliminary data.</text>
</comment>
<reference evidence="7" key="1">
    <citation type="submission" date="2020-08" db="EMBL/GenBank/DDBJ databases">
        <title>Genome public.</title>
        <authorList>
            <person name="Liu C."/>
            <person name="Sun Q."/>
        </authorList>
    </citation>
    <scope>NUCLEOTIDE SEQUENCE</scope>
    <source>
        <strain evidence="7">N12</strain>
    </source>
</reference>
<keyword evidence="8" id="KW-1185">Reference proteome</keyword>
<dbReference type="GO" id="GO:0009289">
    <property type="term" value="C:pilus"/>
    <property type="evidence" value="ECO:0007669"/>
    <property type="project" value="UniProtKB-SubCell"/>
</dbReference>
<keyword evidence="5" id="KW-1133">Transmembrane helix</keyword>
<keyword evidence="4" id="KW-0281">Fimbrium</keyword>
<accession>A0A926F272</accession>
<dbReference type="Pfam" id="PF06321">
    <property type="entry name" value="P_gingi_FimA"/>
    <property type="match status" value="1"/>
</dbReference>
<feature type="transmembrane region" description="Helical" evidence="5">
    <location>
        <begin position="6"/>
        <end position="26"/>
    </location>
</feature>
<proteinExistence type="inferred from homology"/>
<evidence type="ECO:0000256" key="5">
    <source>
        <dbReference type="SAM" id="Phobius"/>
    </source>
</evidence>
<evidence type="ECO:0000256" key="3">
    <source>
        <dbReference type="ARBA" id="ARBA00022729"/>
    </source>
</evidence>
<dbReference type="Proteomes" id="UP000651085">
    <property type="component" value="Unassembled WGS sequence"/>
</dbReference>
<feature type="domain" description="Major fimbrial subunit protein N-terminal" evidence="6">
    <location>
        <begin position="64"/>
        <end position="176"/>
    </location>
</feature>
<organism evidence="7 8">
    <name type="scientific">Jilunia laotingensis</name>
    <dbReference type="NCBI Taxonomy" id="2763675"/>
    <lineage>
        <taxon>Bacteria</taxon>
        <taxon>Pseudomonadati</taxon>
        <taxon>Bacteroidota</taxon>
        <taxon>Bacteroidia</taxon>
        <taxon>Bacteroidales</taxon>
        <taxon>Bacteroidaceae</taxon>
        <taxon>Jilunia</taxon>
    </lineage>
</organism>
<evidence type="ECO:0000259" key="6">
    <source>
        <dbReference type="Pfam" id="PF06321"/>
    </source>
</evidence>
<comment type="subcellular location">
    <subcellularLocation>
        <location evidence="1">Fimbrium</location>
    </subcellularLocation>
</comment>
<keyword evidence="3" id="KW-0732">Signal</keyword>
<evidence type="ECO:0000256" key="2">
    <source>
        <dbReference type="ARBA" id="ARBA00006011"/>
    </source>
</evidence>
<keyword evidence="5" id="KW-0812">Transmembrane</keyword>
<comment type="similarity">
    <text evidence="2">Belongs to the bacteroidetes fimbrillin superfamily. FimA/Mfa1 family.</text>
</comment>
<gene>
    <name evidence="7" type="ORF">H8744_13820</name>
</gene>
<dbReference type="AlphaFoldDB" id="A0A926F272"/>
<keyword evidence="5" id="KW-0472">Membrane</keyword>
<sequence>MILIYILSACIAFLIFIMGVVVTLLFGSCTEQSLVYDISDNEATVLVEIATDHDSERIAEYDRDNTRGDDLIEEYKITNAVVLVYNSNKLFEKSGTLNADGELKLTLREGKKYIYVVANPGTSLKGRLTASPTYTQLNDMVSLTEDYNNGNFPTQGLLMTGSLEKAVLTGQENKVTVPLTIRTARVDLYINKGSAAVGNILVESADLVNARTTGYLFQNNNVETRAVIPFSKLNTLLQDVMTEGMLVGTQYTYPVVGVTDIALLIKVTHFEALANGEMYIVRLNDLNTNSAITLKPGYHYKVMITFFRDETGSIDISKYIYKENFFVIGG</sequence>
<evidence type="ECO:0000256" key="1">
    <source>
        <dbReference type="ARBA" id="ARBA00004561"/>
    </source>
</evidence>
<evidence type="ECO:0000256" key="4">
    <source>
        <dbReference type="ARBA" id="ARBA00023263"/>
    </source>
</evidence>
<dbReference type="EMBL" id="JACRTF010000001">
    <property type="protein sequence ID" value="MBC8594303.1"/>
    <property type="molecule type" value="Genomic_DNA"/>
</dbReference>
<protein>
    <submittedName>
        <fullName evidence="7">FimB/Mfa2 family fimbrial subunit</fullName>
    </submittedName>
</protein>
<dbReference type="InterPro" id="IPR029141">
    <property type="entry name" value="FimA_N"/>
</dbReference>